<accession>A0A6G8PZZ8</accession>
<evidence type="ECO:0000256" key="1">
    <source>
        <dbReference type="SAM" id="Phobius"/>
    </source>
</evidence>
<dbReference type="AlphaFoldDB" id="A0A6G8PZZ8"/>
<feature type="transmembrane region" description="Helical" evidence="1">
    <location>
        <begin position="50"/>
        <end position="69"/>
    </location>
</feature>
<sequence length="71" mass="7431">MTWRVLAYPFGYAWPLAAVPGVRWFAGAYAGVLLLAIGLSVVREITFGRAFLSCLVIGGLILLAAGAAFSG</sequence>
<reference evidence="2 3" key="1">
    <citation type="submission" date="2019-10" db="EMBL/GenBank/DDBJ databases">
        <title>Rubrobacter sp nov SCSIO 52915 isolated from a deep-sea sediment in the South China Sea.</title>
        <authorList>
            <person name="Chen R.W."/>
        </authorList>
    </citation>
    <scope>NUCLEOTIDE SEQUENCE [LARGE SCALE GENOMIC DNA]</scope>
    <source>
        <strain evidence="2 3">SCSIO 52915</strain>
    </source>
</reference>
<evidence type="ECO:0000313" key="3">
    <source>
        <dbReference type="Proteomes" id="UP000502706"/>
    </source>
</evidence>
<evidence type="ECO:0000313" key="2">
    <source>
        <dbReference type="EMBL" id="QIN79775.1"/>
    </source>
</evidence>
<keyword evidence="1" id="KW-0472">Membrane</keyword>
<keyword evidence="3" id="KW-1185">Reference proteome</keyword>
<organism evidence="2 3">
    <name type="scientific">Rubrobacter marinus</name>
    <dbReference type="NCBI Taxonomy" id="2653852"/>
    <lineage>
        <taxon>Bacteria</taxon>
        <taxon>Bacillati</taxon>
        <taxon>Actinomycetota</taxon>
        <taxon>Rubrobacteria</taxon>
        <taxon>Rubrobacterales</taxon>
        <taxon>Rubrobacteraceae</taxon>
        <taxon>Rubrobacter</taxon>
    </lineage>
</organism>
<gene>
    <name evidence="2" type="ORF">GBA65_15930</name>
</gene>
<keyword evidence="1" id="KW-0812">Transmembrane</keyword>
<protein>
    <submittedName>
        <fullName evidence="2">Uncharacterized protein</fullName>
    </submittedName>
</protein>
<dbReference type="EMBL" id="CP045121">
    <property type="protein sequence ID" value="QIN79775.1"/>
    <property type="molecule type" value="Genomic_DNA"/>
</dbReference>
<feature type="transmembrane region" description="Helical" evidence="1">
    <location>
        <begin position="12"/>
        <end position="38"/>
    </location>
</feature>
<dbReference type="KEGG" id="rmar:GBA65_15930"/>
<name>A0A6G8PZZ8_9ACTN</name>
<keyword evidence="1" id="KW-1133">Transmembrane helix</keyword>
<dbReference type="Proteomes" id="UP000502706">
    <property type="component" value="Chromosome"/>
</dbReference>
<proteinExistence type="predicted"/>
<dbReference type="RefSeq" id="WP_166397448.1">
    <property type="nucleotide sequence ID" value="NZ_CP045121.1"/>
</dbReference>